<keyword evidence="4" id="KW-0663">Pyridoxal phosphate</keyword>
<dbReference type="GO" id="GO:0042823">
    <property type="term" value="P:pyridoxal phosphate biosynthetic process"/>
    <property type="evidence" value="ECO:0007669"/>
    <property type="project" value="InterPro"/>
</dbReference>
<dbReference type="PANTHER" id="PTHR31559">
    <property type="entry name" value="PYRIDOXAL 5'-PHOSPHATE SYNTHASE SUBUNIT SNO"/>
    <property type="match status" value="1"/>
</dbReference>
<keyword evidence="6" id="KW-0456">Lyase</keyword>
<evidence type="ECO:0000256" key="6">
    <source>
        <dbReference type="ARBA" id="ARBA00023239"/>
    </source>
</evidence>
<dbReference type="PIRSF" id="PIRSF005639">
    <property type="entry name" value="Glut_amidoT_SNO"/>
    <property type="match status" value="1"/>
</dbReference>
<keyword evidence="5" id="KW-0315">Glutamine amidotransferase</keyword>
<comment type="catalytic activity">
    <reaction evidence="7">
        <text>L-glutamine + H2O = L-glutamate + NH4(+)</text>
        <dbReference type="Rhea" id="RHEA:15889"/>
        <dbReference type="ChEBI" id="CHEBI:15377"/>
        <dbReference type="ChEBI" id="CHEBI:28938"/>
        <dbReference type="ChEBI" id="CHEBI:29985"/>
        <dbReference type="ChEBI" id="CHEBI:58359"/>
        <dbReference type="EC" id="3.5.1.2"/>
    </reaction>
</comment>
<dbReference type="CDD" id="cd01749">
    <property type="entry name" value="GATase1_PB"/>
    <property type="match status" value="1"/>
</dbReference>
<dbReference type="EMBL" id="JARQWQ010000001">
    <property type="protein sequence ID" value="KAK2574228.1"/>
    <property type="molecule type" value="Genomic_DNA"/>
</dbReference>
<evidence type="ECO:0000256" key="3">
    <source>
        <dbReference type="ARBA" id="ARBA00022801"/>
    </source>
</evidence>
<dbReference type="GO" id="GO:0005829">
    <property type="term" value="C:cytosol"/>
    <property type="evidence" value="ECO:0007669"/>
    <property type="project" value="TreeGrafter"/>
</dbReference>
<dbReference type="Proteomes" id="UP001249851">
    <property type="component" value="Unassembled WGS sequence"/>
</dbReference>
<comment type="caution">
    <text evidence="10">The sequence shown here is derived from an EMBL/GenBank/DDBJ whole genome shotgun (WGS) entry which is preliminary data.</text>
</comment>
<evidence type="ECO:0000256" key="8">
    <source>
        <dbReference type="PIRSR" id="PIRSR005639-1"/>
    </source>
</evidence>
<dbReference type="SUPFAM" id="SSF52317">
    <property type="entry name" value="Class I glutamine amidotransferase-like"/>
    <property type="match status" value="1"/>
</dbReference>
<dbReference type="InterPro" id="IPR021196">
    <property type="entry name" value="PdxT/SNO_CS"/>
</dbReference>
<dbReference type="PROSITE" id="PS51130">
    <property type="entry name" value="PDXT_SNO_2"/>
    <property type="match status" value="1"/>
</dbReference>
<protein>
    <recommendedName>
        <fullName evidence="2">glutaminase</fullName>
        <ecNumber evidence="2">3.5.1.2</ecNumber>
    </recommendedName>
</protein>
<dbReference type="EC" id="3.5.1.2" evidence="2"/>
<evidence type="ECO:0000313" key="11">
    <source>
        <dbReference type="Proteomes" id="UP001249851"/>
    </source>
</evidence>
<dbReference type="InterPro" id="IPR029062">
    <property type="entry name" value="Class_I_gatase-like"/>
</dbReference>
<gene>
    <name evidence="10" type="ORF">P5673_000367</name>
</gene>
<dbReference type="PROSITE" id="PS51273">
    <property type="entry name" value="GATASE_TYPE_1"/>
    <property type="match status" value="1"/>
</dbReference>
<dbReference type="PANTHER" id="PTHR31559:SF0">
    <property type="entry name" value="PYRIDOXAL 5'-PHOSPHATE SYNTHASE SUBUNIT SNO1-RELATED"/>
    <property type="match status" value="1"/>
</dbReference>
<dbReference type="GO" id="GO:0004359">
    <property type="term" value="F:glutaminase activity"/>
    <property type="evidence" value="ECO:0007669"/>
    <property type="project" value="UniProtKB-EC"/>
</dbReference>
<evidence type="ECO:0000256" key="1">
    <source>
        <dbReference type="ARBA" id="ARBA00008345"/>
    </source>
</evidence>
<dbReference type="InterPro" id="IPR002161">
    <property type="entry name" value="PdxT/SNO"/>
</dbReference>
<dbReference type="GO" id="GO:1903600">
    <property type="term" value="C:glutaminase complex"/>
    <property type="evidence" value="ECO:0007669"/>
    <property type="project" value="TreeGrafter"/>
</dbReference>
<feature type="active site" description="Nucleophile" evidence="8">
    <location>
        <position position="98"/>
    </location>
</feature>
<keyword evidence="11" id="KW-1185">Reference proteome</keyword>
<evidence type="ECO:0000256" key="5">
    <source>
        <dbReference type="ARBA" id="ARBA00022962"/>
    </source>
</evidence>
<name>A0AAD9R6Y0_ACRCE</name>
<feature type="active site" description="Charge relay system" evidence="8">
    <location>
        <position position="219"/>
    </location>
</feature>
<sequence>MEDPKFKLRIGVLAIQGAFFEHKAALIRASHNSSLLKDFDLEIRDVREPEQLLDLSGLILPGGESTTMSLFMQSSNFEDVLKQWIASKENPRVVWGTCAGMVLLSNDIKGEKEGGQSKIGGIDVTTSRNFFGRQVNSFEAKVTLHKKLVFDDSNATNECTDSADFDSSYHGVFIRAPAVVSVNSPKVEILATITLPKREEPVIVGVSQDNLMITAFHPELTDDTRWHEYFLKQVIEKSNFGK</sequence>
<dbReference type="HAMAP" id="MF_01615">
    <property type="entry name" value="PdxT"/>
    <property type="match status" value="1"/>
</dbReference>
<comment type="similarity">
    <text evidence="1">Belongs to the glutaminase PdxT/SNO family.</text>
</comment>
<evidence type="ECO:0000313" key="10">
    <source>
        <dbReference type="EMBL" id="KAK2574228.1"/>
    </source>
</evidence>
<keyword evidence="3" id="KW-0378">Hydrolase</keyword>
<organism evidence="10 11">
    <name type="scientific">Acropora cervicornis</name>
    <name type="common">Staghorn coral</name>
    <dbReference type="NCBI Taxonomy" id="6130"/>
    <lineage>
        <taxon>Eukaryota</taxon>
        <taxon>Metazoa</taxon>
        <taxon>Cnidaria</taxon>
        <taxon>Anthozoa</taxon>
        <taxon>Hexacorallia</taxon>
        <taxon>Scleractinia</taxon>
        <taxon>Astrocoeniina</taxon>
        <taxon>Acroporidae</taxon>
        <taxon>Acropora</taxon>
    </lineage>
</organism>
<feature type="binding site" evidence="9">
    <location>
        <position position="128"/>
    </location>
    <ligand>
        <name>L-glutamine</name>
        <dbReference type="ChEBI" id="CHEBI:58359"/>
    </ligand>
</feature>
<dbReference type="Pfam" id="PF01174">
    <property type="entry name" value="SNO"/>
    <property type="match status" value="1"/>
</dbReference>
<dbReference type="GO" id="GO:0016829">
    <property type="term" value="F:lyase activity"/>
    <property type="evidence" value="ECO:0007669"/>
    <property type="project" value="UniProtKB-KW"/>
</dbReference>
<dbReference type="GO" id="GO:0008614">
    <property type="term" value="P:pyridoxine metabolic process"/>
    <property type="evidence" value="ECO:0007669"/>
    <property type="project" value="TreeGrafter"/>
</dbReference>
<feature type="binding site" evidence="9">
    <location>
        <begin position="174"/>
        <end position="175"/>
    </location>
    <ligand>
        <name>L-glutamine</name>
        <dbReference type="ChEBI" id="CHEBI:58359"/>
    </ligand>
</feature>
<evidence type="ECO:0000256" key="2">
    <source>
        <dbReference type="ARBA" id="ARBA00012918"/>
    </source>
</evidence>
<evidence type="ECO:0000256" key="7">
    <source>
        <dbReference type="ARBA" id="ARBA00049534"/>
    </source>
</evidence>
<feature type="active site" description="Charge relay system" evidence="8">
    <location>
        <position position="217"/>
    </location>
</feature>
<accession>A0AAD9R6Y0</accession>
<reference evidence="10" key="1">
    <citation type="journal article" date="2023" name="G3 (Bethesda)">
        <title>Whole genome assembly and annotation of the endangered Caribbean coral Acropora cervicornis.</title>
        <authorList>
            <person name="Selwyn J.D."/>
            <person name="Vollmer S.V."/>
        </authorList>
    </citation>
    <scope>NUCLEOTIDE SEQUENCE</scope>
    <source>
        <strain evidence="10">K2</strain>
    </source>
</reference>
<dbReference type="PROSITE" id="PS01236">
    <property type="entry name" value="PDXT_SNO_1"/>
    <property type="match status" value="1"/>
</dbReference>
<evidence type="ECO:0000256" key="9">
    <source>
        <dbReference type="PIRSR" id="PIRSR005639-2"/>
    </source>
</evidence>
<dbReference type="NCBIfam" id="TIGR03800">
    <property type="entry name" value="PLP_synth_Pdx2"/>
    <property type="match status" value="1"/>
</dbReference>
<dbReference type="FunFam" id="3.40.50.880:FF:000041">
    <property type="entry name" value="Glutamine amidotransferase subunit pdxT, putative"/>
    <property type="match status" value="1"/>
</dbReference>
<feature type="binding site" evidence="9">
    <location>
        <begin position="63"/>
        <end position="65"/>
    </location>
    <ligand>
        <name>L-glutamine</name>
        <dbReference type="ChEBI" id="CHEBI:58359"/>
    </ligand>
</feature>
<reference evidence="10" key="2">
    <citation type="journal article" date="2023" name="Science">
        <title>Genomic signatures of disease resistance in endangered staghorn corals.</title>
        <authorList>
            <person name="Vollmer S.V."/>
            <person name="Selwyn J.D."/>
            <person name="Despard B.A."/>
            <person name="Roesel C.L."/>
        </authorList>
    </citation>
    <scope>NUCLEOTIDE SEQUENCE</scope>
    <source>
        <strain evidence="10">K2</strain>
    </source>
</reference>
<dbReference type="AlphaFoldDB" id="A0AAD9R6Y0"/>
<proteinExistence type="inferred from homology"/>
<dbReference type="Gene3D" id="3.40.50.880">
    <property type="match status" value="1"/>
</dbReference>
<evidence type="ECO:0000256" key="4">
    <source>
        <dbReference type="ARBA" id="ARBA00022898"/>
    </source>
</evidence>